<dbReference type="Proteomes" id="UP000677913">
    <property type="component" value="Unassembled WGS sequence"/>
</dbReference>
<accession>A0A8J7WTW0</accession>
<evidence type="ECO:0000313" key="3">
    <source>
        <dbReference type="Proteomes" id="UP000677913"/>
    </source>
</evidence>
<evidence type="ECO:0000313" key="2">
    <source>
        <dbReference type="EMBL" id="MBS2966387.1"/>
    </source>
</evidence>
<dbReference type="RefSeq" id="WP_211471408.1">
    <property type="nucleotide sequence ID" value="NZ_JAGSXH010000144.1"/>
</dbReference>
<evidence type="ECO:0000256" key="1">
    <source>
        <dbReference type="SAM" id="MobiDB-lite"/>
    </source>
</evidence>
<reference evidence="2" key="1">
    <citation type="submission" date="2021-04" db="EMBL/GenBank/DDBJ databases">
        <title>Genome based classification of Actinospica acidithermotolerans sp. nov., an actinobacterium isolated from an Indonesian hot spring.</title>
        <authorList>
            <person name="Kusuma A.B."/>
            <person name="Putra K.E."/>
            <person name="Nafisah S."/>
            <person name="Loh J."/>
            <person name="Nouioui I."/>
            <person name="Goodfellow M."/>
        </authorList>
    </citation>
    <scope>NUCLEOTIDE SEQUENCE</scope>
    <source>
        <strain evidence="2">DSM 45618</strain>
    </source>
</reference>
<keyword evidence="3" id="KW-1185">Reference proteome</keyword>
<organism evidence="2 3">
    <name type="scientific">Actinocrinis puniceicyclus</name>
    <dbReference type="NCBI Taxonomy" id="977794"/>
    <lineage>
        <taxon>Bacteria</taxon>
        <taxon>Bacillati</taxon>
        <taxon>Actinomycetota</taxon>
        <taxon>Actinomycetes</taxon>
        <taxon>Catenulisporales</taxon>
        <taxon>Actinospicaceae</taxon>
        <taxon>Actinocrinis</taxon>
    </lineage>
</organism>
<gene>
    <name evidence="2" type="ORF">KGA66_25320</name>
</gene>
<dbReference type="AlphaFoldDB" id="A0A8J7WTW0"/>
<protein>
    <submittedName>
        <fullName evidence="2">Uncharacterized protein</fullName>
    </submittedName>
</protein>
<comment type="caution">
    <text evidence="2">The sequence shown here is derived from an EMBL/GenBank/DDBJ whole genome shotgun (WGS) entry which is preliminary data.</text>
</comment>
<proteinExistence type="predicted"/>
<dbReference type="EMBL" id="JAGSXH010000144">
    <property type="protein sequence ID" value="MBS2966387.1"/>
    <property type="molecule type" value="Genomic_DNA"/>
</dbReference>
<feature type="region of interest" description="Disordered" evidence="1">
    <location>
        <begin position="128"/>
        <end position="163"/>
    </location>
</feature>
<name>A0A8J7WTW0_9ACTN</name>
<sequence>MVFRAVPLLGSPIPPGRFTVVNMARRTGASARTQALAKAAEAVARRDAERIAREKKLQDILADFYHAQSEVQRIRREADASIAPFDTAMRDAVRALDALDEGRAGIAELTGLSLAGVREYLADTGPSPIPAASVADPLAAQKRPRHVEPVSDDAPAESAGSVR</sequence>